<proteinExistence type="predicted"/>
<name>A0ABS2CRX1_9FLAO</name>
<reference evidence="1 2" key="1">
    <citation type="submission" date="2021-02" db="EMBL/GenBank/DDBJ databases">
        <authorList>
            <person name="Jung H.S."/>
            <person name="Chun B.H."/>
            <person name="Jeon C.O."/>
        </authorList>
    </citation>
    <scope>NUCLEOTIDE SEQUENCE [LARGE SCALE GENOMIC DNA]</scope>
    <source>
        <strain evidence="1 2">LMG 25203</strain>
    </source>
</reference>
<accession>A0ABS2CRX1</accession>
<evidence type="ECO:0000313" key="1">
    <source>
        <dbReference type="EMBL" id="MBM6497723.1"/>
    </source>
</evidence>
<feature type="non-terminal residue" evidence="1">
    <location>
        <position position="1"/>
    </location>
</feature>
<comment type="caution">
    <text evidence="1">The sequence shown here is derived from an EMBL/GenBank/DDBJ whole genome shotgun (WGS) entry which is preliminary data.</text>
</comment>
<dbReference type="Proteomes" id="UP000759529">
    <property type="component" value="Unassembled WGS sequence"/>
</dbReference>
<sequence length="70" mass="7101">VLPGTTFSINLQQQDGYGNIFAQPVSSVAISIITNPSGGTLSGTTSVNTLNGTANFTSLTINIPGVGYVL</sequence>
<dbReference type="RefSeq" id="WP_204158366.1">
    <property type="nucleotide sequence ID" value="NZ_JACSOD020000025.1"/>
</dbReference>
<keyword evidence="2" id="KW-1185">Reference proteome</keyword>
<protein>
    <submittedName>
        <fullName evidence="1">Uncharacterized protein</fullName>
    </submittedName>
</protein>
<evidence type="ECO:0000313" key="2">
    <source>
        <dbReference type="Proteomes" id="UP000759529"/>
    </source>
</evidence>
<dbReference type="EMBL" id="JACSOD020000025">
    <property type="protein sequence ID" value="MBM6497723.1"/>
    <property type="molecule type" value="Genomic_DNA"/>
</dbReference>
<gene>
    <name evidence="1" type="ORF">H9X54_000060</name>
</gene>
<organism evidence="1 2">
    <name type="scientific">Flavobacterium macrobrachii</name>
    <dbReference type="NCBI Taxonomy" id="591204"/>
    <lineage>
        <taxon>Bacteria</taxon>
        <taxon>Pseudomonadati</taxon>
        <taxon>Bacteroidota</taxon>
        <taxon>Flavobacteriia</taxon>
        <taxon>Flavobacteriales</taxon>
        <taxon>Flavobacteriaceae</taxon>
        <taxon>Flavobacterium</taxon>
    </lineage>
</organism>
<feature type="non-terminal residue" evidence="1">
    <location>
        <position position="70"/>
    </location>
</feature>